<dbReference type="PANTHER" id="PTHR11022">
    <property type="entry name" value="PEPTIDOGLYCAN RECOGNITION PROTEIN"/>
    <property type="match status" value="1"/>
</dbReference>
<dbReference type="Proteomes" id="UP000764045">
    <property type="component" value="Unassembled WGS sequence"/>
</dbReference>
<accession>A0A938WNC7</accession>
<dbReference type="CDD" id="cd06583">
    <property type="entry name" value="PGRP"/>
    <property type="match status" value="1"/>
</dbReference>
<dbReference type="GO" id="GO:0008270">
    <property type="term" value="F:zinc ion binding"/>
    <property type="evidence" value="ECO:0007669"/>
    <property type="project" value="InterPro"/>
</dbReference>
<dbReference type="GO" id="GO:0008745">
    <property type="term" value="F:N-acetylmuramoyl-L-alanine amidase activity"/>
    <property type="evidence" value="ECO:0007669"/>
    <property type="project" value="InterPro"/>
</dbReference>
<dbReference type="InterPro" id="IPR002502">
    <property type="entry name" value="Amidase_domain"/>
</dbReference>
<comment type="similarity">
    <text evidence="1">Belongs to the N-acetylmuramoyl-L-alanine amidase 2 family.</text>
</comment>
<gene>
    <name evidence="3" type="ORF">H6B30_08125</name>
</gene>
<proteinExistence type="inferred from homology"/>
<name>A0A938WNC7_9BACT</name>
<dbReference type="PANTHER" id="PTHR11022:SF41">
    <property type="entry name" value="PEPTIDOGLYCAN-RECOGNITION PROTEIN LC-RELATED"/>
    <property type="match status" value="1"/>
</dbReference>
<comment type="caution">
    <text evidence="3">The sequence shown here is derived from an EMBL/GenBank/DDBJ whole genome shotgun (WGS) entry which is preliminary data.</text>
</comment>
<evidence type="ECO:0000313" key="4">
    <source>
        <dbReference type="Proteomes" id="UP000764045"/>
    </source>
</evidence>
<dbReference type="SUPFAM" id="SSF55846">
    <property type="entry name" value="N-acetylmuramoyl-L-alanine amidase-like"/>
    <property type="match status" value="1"/>
</dbReference>
<dbReference type="AlphaFoldDB" id="A0A938WNC7"/>
<keyword evidence="4" id="KW-1185">Reference proteome</keyword>
<evidence type="ECO:0000259" key="2">
    <source>
        <dbReference type="SMART" id="SM00701"/>
    </source>
</evidence>
<evidence type="ECO:0000313" key="3">
    <source>
        <dbReference type="EMBL" id="MBM6661715.1"/>
    </source>
</evidence>
<dbReference type="GO" id="GO:0009253">
    <property type="term" value="P:peptidoglycan catabolic process"/>
    <property type="evidence" value="ECO:0007669"/>
    <property type="project" value="InterPro"/>
</dbReference>
<dbReference type="InterPro" id="IPR006619">
    <property type="entry name" value="PGRP_domain_met/bac"/>
</dbReference>
<evidence type="ECO:0000256" key="1">
    <source>
        <dbReference type="ARBA" id="ARBA00007553"/>
    </source>
</evidence>
<sequence>MRKINEIKVHCTATPEGKDFSVADIDRWHRARGFDGIGYHYVVCRDGSVHKGRDVAKRGAHCKGYNAGSIGVCYVGGMTADGKTPKDTRTEAQRAALRALVEWLRREHPGASVHGHNEYSSKACPCFNVQTEL</sequence>
<dbReference type="InterPro" id="IPR015510">
    <property type="entry name" value="PGRP"/>
</dbReference>
<feature type="domain" description="Peptidoglycan recognition protein family" evidence="2">
    <location>
        <begin position="1"/>
        <end position="120"/>
    </location>
</feature>
<dbReference type="Pfam" id="PF01510">
    <property type="entry name" value="Amidase_2"/>
    <property type="match status" value="1"/>
</dbReference>
<protein>
    <submittedName>
        <fullName evidence="3">N-acetylmuramoyl-L-alanine amidase</fullName>
    </submittedName>
</protein>
<reference evidence="3 4" key="1">
    <citation type="journal article" date="2021" name="Sci. Rep.">
        <title>The distribution of antibiotic resistance genes in chicken gut microbiota commensals.</title>
        <authorList>
            <person name="Juricova H."/>
            <person name="Matiasovicova J."/>
            <person name="Kubasova T."/>
            <person name="Cejkova D."/>
            <person name="Rychlik I."/>
        </authorList>
    </citation>
    <scope>NUCLEOTIDE SEQUENCE [LARGE SCALE GENOMIC DNA]</scope>
    <source>
        <strain evidence="3 4">An819</strain>
    </source>
</reference>
<organism evidence="3 4">
    <name type="scientific">Marseilla massiliensis</name>
    <dbReference type="NCBI Taxonomy" id="1841864"/>
    <lineage>
        <taxon>Bacteria</taxon>
        <taxon>Pseudomonadati</taxon>
        <taxon>Bacteroidota</taxon>
        <taxon>Bacteroidia</taxon>
        <taxon>Bacteroidales</taxon>
        <taxon>Prevotellaceae</taxon>
        <taxon>Marseilla</taxon>
    </lineage>
</organism>
<dbReference type="SMART" id="SM00701">
    <property type="entry name" value="PGRP"/>
    <property type="match status" value="1"/>
</dbReference>
<dbReference type="Gene3D" id="3.40.80.10">
    <property type="entry name" value="Peptidoglycan recognition protein-like"/>
    <property type="match status" value="1"/>
</dbReference>
<dbReference type="EMBL" id="JACJJL010000011">
    <property type="protein sequence ID" value="MBM6661715.1"/>
    <property type="molecule type" value="Genomic_DNA"/>
</dbReference>
<dbReference type="RefSeq" id="WP_205109429.1">
    <property type="nucleotide sequence ID" value="NZ_JACJJL010000011.1"/>
</dbReference>
<dbReference type="InterPro" id="IPR036505">
    <property type="entry name" value="Amidase/PGRP_sf"/>
</dbReference>